<dbReference type="GO" id="GO:0006814">
    <property type="term" value="P:sodium ion transport"/>
    <property type="evidence" value="ECO:0007669"/>
    <property type="project" value="UniProtKB-KW"/>
</dbReference>
<keyword evidence="9" id="KW-0769">Symport</keyword>
<dbReference type="KEGG" id="mind:mvi_05470"/>
<keyword evidence="8 18" id="KW-0418">Kinase</keyword>
<dbReference type="InterPro" id="IPR036890">
    <property type="entry name" value="HATPase_C_sf"/>
</dbReference>
<feature type="transmembrane region" description="Helical" evidence="15">
    <location>
        <begin position="46"/>
        <end position="68"/>
    </location>
</feature>
<dbReference type="SMART" id="SM00387">
    <property type="entry name" value="HATPase_c"/>
    <property type="match status" value="1"/>
</dbReference>
<dbReference type="Gene3D" id="3.30.565.10">
    <property type="entry name" value="Histidine kinase-like ATPase, C-terminal domain"/>
    <property type="match status" value="1"/>
</dbReference>
<evidence type="ECO:0000256" key="15">
    <source>
        <dbReference type="SAM" id="Phobius"/>
    </source>
</evidence>
<dbReference type="Gene3D" id="3.30.450.20">
    <property type="entry name" value="PAS domain"/>
    <property type="match status" value="1"/>
</dbReference>
<dbReference type="InterPro" id="IPR035965">
    <property type="entry name" value="PAS-like_dom_sf"/>
</dbReference>
<accession>A0A8H9C3Y0</accession>
<dbReference type="PROSITE" id="PS50283">
    <property type="entry name" value="NA_SOLUT_SYMP_3"/>
    <property type="match status" value="1"/>
</dbReference>
<dbReference type="Gene3D" id="1.20.1730.10">
    <property type="entry name" value="Sodium/glucose cotransporter"/>
    <property type="match status" value="1"/>
</dbReference>
<protein>
    <recommendedName>
        <fullName evidence="4">histidine kinase</fullName>
        <ecNumber evidence="4">2.7.13.3</ecNumber>
    </recommendedName>
</protein>
<dbReference type="PROSITE" id="PS50110">
    <property type="entry name" value="RESPONSE_REGULATORY"/>
    <property type="match status" value="1"/>
</dbReference>
<dbReference type="InterPro" id="IPR003661">
    <property type="entry name" value="HisK_dim/P_dom"/>
</dbReference>
<keyword evidence="9" id="KW-0813">Transport</keyword>
<dbReference type="FunFam" id="3.30.565.10:FF:000049">
    <property type="entry name" value="Two-component sensor histidine kinase"/>
    <property type="match status" value="1"/>
</dbReference>
<dbReference type="Pfam" id="PF02518">
    <property type="entry name" value="HATPase_c"/>
    <property type="match status" value="1"/>
</dbReference>
<dbReference type="PROSITE" id="PS00457">
    <property type="entry name" value="NA_SOLUT_SYMP_2"/>
    <property type="match status" value="1"/>
</dbReference>
<dbReference type="PRINTS" id="PR00344">
    <property type="entry name" value="BCTRLSENSOR"/>
</dbReference>
<feature type="transmembrane region" description="Helical" evidence="15">
    <location>
        <begin position="452"/>
        <end position="474"/>
    </location>
</feature>
<feature type="transmembrane region" description="Helical" evidence="15">
    <location>
        <begin position="390"/>
        <end position="413"/>
    </location>
</feature>
<evidence type="ECO:0000256" key="8">
    <source>
        <dbReference type="ARBA" id="ARBA00022777"/>
    </source>
</evidence>
<feature type="transmembrane region" description="Helical" evidence="15">
    <location>
        <begin position="285"/>
        <end position="310"/>
    </location>
</feature>
<feature type="transmembrane region" description="Helical" evidence="15">
    <location>
        <begin position="244"/>
        <end position="264"/>
    </location>
</feature>
<evidence type="ECO:0000313" key="19">
    <source>
        <dbReference type="Proteomes" id="UP000663508"/>
    </source>
</evidence>
<reference evidence="18" key="1">
    <citation type="submission" date="2020-11" db="EMBL/GenBank/DDBJ databases">
        <title>Complete genome sequence of a novel pathogenic Methylobacterium strain isolated from rice in Vietnam.</title>
        <authorList>
            <person name="Lai K."/>
            <person name="Okazaki S."/>
            <person name="Higashi K."/>
            <person name="Mori H."/>
            <person name="Toyoda A."/>
            <person name="Kurokawa K."/>
        </authorList>
    </citation>
    <scope>NUCLEOTIDE SEQUENCE</scope>
    <source>
        <strain evidence="18">VL1</strain>
    </source>
</reference>
<feature type="transmembrane region" description="Helical" evidence="15">
    <location>
        <begin position="6"/>
        <end position="25"/>
    </location>
</feature>
<comment type="similarity">
    <text evidence="3">Belongs to the sodium:solute symporter (SSF) (TC 2.A.21) family.</text>
</comment>
<keyword evidence="14" id="KW-0175">Coiled coil</keyword>
<proteinExistence type="inferred from homology"/>
<dbReference type="PANTHER" id="PTHR43047:SF9">
    <property type="entry name" value="HISTIDINE KINASE"/>
    <property type="match status" value="1"/>
</dbReference>
<keyword evidence="11 15" id="KW-0472">Membrane</keyword>
<evidence type="ECO:0000256" key="2">
    <source>
        <dbReference type="ARBA" id="ARBA00004141"/>
    </source>
</evidence>
<feature type="domain" description="Response regulatory" evidence="17">
    <location>
        <begin position="1066"/>
        <end position="1182"/>
    </location>
</feature>
<feature type="transmembrane region" description="Helical" evidence="15">
    <location>
        <begin position="332"/>
        <end position="365"/>
    </location>
</feature>
<feature type="coiled-coil region" evidence="14">
    <location>
        <begin position="791"/>
        <end position="825"/>
    </location>
</feature>
<dbReference type="CDD" id="cd00156">
    <property type="entry name" value="REC"/>
    <property type="match status" value="1"/>
</dbReference>
<sequence length="1188" mass="125730">MDEPMIAGWTVVLAALVYICALFAVAHWGDVAGRTLMRDARVRPTIYALSLAVYCTSWTFFGSVGLASHTGLDFLTIYVGPVLVVGLGYRLVARVVRIAKAQNSTSIADFIAARYGKSERIAALVCLISVVGAVPYIALQLRAVAASLQVFLRTTDGVGVSAGMLGDLGLFVALVLAGFAVAFGTRHADATEHQDGLTLAVALESLVKLVAFITVGGFVVGWMLRDAPPVPVPGISLGALVGQTSGPATLIVQVLLSAAAVLLLPRQFHMAVVENRAVADVGRAAWTFPLYLVLINLFVVPLALAGLALFPEGTVQRDMTVLALPLHERADGIALVAFIGGLSAATAMVIVESVAVAIMISNHLVIPVALRRRNLVAGAPPSPEPGASDLGGYVLVVRRIAIVAVVLVAYAYSRVAGEVALASIGLLSFAAVAQIGPAFIGALYWGRGTGTGAAAGLIVGFAVWLYTLLLPSLVTGEGWAASLIADGPFGIEALSPTALMGIEDVPRLVHGTLWSLGLNALAYVAFSLLRPPSAIERLQAEAFGQVSGQMSGLDEAGRVTPSFRLFRSAVTLGELRATVARFLGEERAARAFKDFAQAQGRGPLPDDAVAGLPELRHAEHLLASAIGASSARLALSLVLRRRNVSPRAALKLLDDASAAFQYSRDILQHGLDHAKQGITVFDRDMKLIVWNRAFADLYDLPAGMIRTGIGLEAIVRYNAGRGAYGVRDADTLVAERIAAFRLESGPQRLRLHPSGRVIEIRANLLPNGGVVATYTDVTDSVAAEEARTRLNEELESRVRERTEELTRLNAALTRAKAEAEDANASKTRFLAAASHDILQPLNAARLYASALVERDRGSDPTLAENVDASLDAVEEILTALLEISRLDTGSLKPQLSIVRVSDLFRQVQREFGPMAQEKGLGLTVMPSSLALRSDRQLLRRLLHNLVSNAIKYTPKGRVLVGARRRGDRVVLMVCDTGLGIPAAQQRLVFREFQRLDQGARVARGLGLGLSIVERTARLLDHPVTLASTPGRGSAFSVAVPDAPVRPSLEVQGEAPRPATVPLAGLTVLAVDNEPAIVDGMRVLVGNWGCTLHTAGSLSEALALVLGGALRPDVIVADYHLDQGTGLDLIAGLRAALAADIPAVLLTADRSPGVRDAAAAQRVQVLNKPLKPAALRALLTQWRGRQAAE</sequence>
<dbReference type="Pfam" id="PF00072">
    <property type="entry name" value="Response_reg"/>
    <property type="match status" value="1"/>
</dbReference>
<dbReference type="GO" id="GO:0015293">
    <property type="term" value="F:symporter activity"/>
    <property type="evidence" value="ECO:0007669"/>
    <property type="project" value="UniProtKB-KW"/>
</dbReference>
<dbReference type="GO" id="GO:0005886">
    <property type="term" value="C:plasma membrane"/>
    <property type="evidence" value="ECO:0007669"/>
    <property type="project" value="TreeGrafter"/>
</dbReference>
<dbReference type="SMART" id="SM00388">
    <property type="entry name" value="HisKA"/>
    <property type="match status" value="1"/>
</dbReference>
<keyword evidence="7 15" id="KW-0812">Transmembrane</keyword>
<feature type="transmembrane region" description="Helical" evidence="15">
    <location>
        <begin position="121"/>
        <end position="139"/>
    </location>
</feature>
<dbReference type="InterPro" id="IPR003594">
    <property type="entry name" value="HATPase_dom"/>
</dbReference>
<evidence type="ECO:0000256" key="5">
    <source>
        <dbReference type="ARBA" id="ARBA00022553"/>
    </source>
</evidence>
<evidence type="ECO:0000259" key="16">
    <source>
        <dbReference type="PROSITE" id="PS50109"/>
    </source>
</evidence>
<comment type="subcellular location">
    <subcellularLocation>
        <location evidence="2">Membrane</location>
        <topology evidence="2">Multi-pass membrane protein</topology>
    </subcellularLocation>
</comment>
<keyword evidence="6" id="KW-0808">Transferase</keyword>
<keyword evidence="5 13" id="KW-0597">Phosphoprotein</keyword>
<dbReference type="SUPFAM" id="SSF55874">
    <property type="entry name" value="ATPase domain of HSP90 chaperone/DNA topoisomerase II/histidine kinase"/>
    <property type="match status" value="1"/>
</dbReference>
<feature type="transmembrane region" description="Helical" evidence="15">
    <location>
        <begin position="197"/>
        <end position="224"/>
    </location>
</feature>
<evidence type="ECO:0000256" key="9">
    <source>
        <dbReference type="ARBA" id="ARBA00022847"/>
    </source>
</evidence>
<dbReference type="InterPro" id="IPR011006">
    <property type="entry name" value="CheY-like_superfamily"/>
</dbReference>
<dbReference type="GO" id="GO:0000155">
    <property type="term" value="F:phosphorelay sensor kinase activity"/>
    <property type="evidence" value="ECO:0007669"/>
    <property type="project" value="InterPro"/>
</dbReference>
<dbReference type="Gene3D" id="1.10.287.130">
    <property type="match status" value="1"/>
</dbReference>
<dbReference type="FunFam" id="1.10.287.130:FF:000063">
    <property type="entry name" value="Hybrid sensor histidine kinase/response regulator"/>
    <property type="match status" value="1"/>
</dbReference>
<dbReference type="SUPFAM" id="SSF55785">
    <property type="entry name" value="PYP-like sensor domain (PAS domain)"/>
    <property type="match status" value="1"/>
</dbReference>
<dbReference type="InterPro" id="IPR036097">
    <property type="entry name" value="HisK_dim/P_sf"/>
</dbReference>
<dbReference type="EC" id="2.7.13.3" evidence="4"/>
<gene>
    <name evidence="18" type="ORF">mvi_05470</name>
</gene>
<dbReference type="Gene3D" id="3.40.50.2300">
    <property type="match status" value="1"/>
</dbReference>
<dbReference type="EMBL" id="AP024145">
    <property type="protein sequence ID" value="BCM82086.1"/>
    <property type="molecule type" value="Genomic_DNA"/>
</dbReference>
<feature type="transmembrane region" description="Helical" evidence="15">
    <location>
        <begin position="419"/>
        <end position="445"/>
    </location>
</feature>
<keyword evidence="12" id="KW-0915">Sodium</keyword>
<dbReference type="NCBIfam" id="NF041832">
    <property type="entry name" value="near_NosP_CTERM"/>
    <property type="match status" value="1"/>
</dbReference>
<dbReference type="InterPro" id="IPR001734">
    <property type="entry name" value="Na/solute_symporter"/>
</dbReference>
<dbReference type="SUPFAM" id="SSF52172">
    <property type="entry name" value="CheY-like"/>
    <property type="match status" value="1"/>
</dbReference>
<evidence type="ECO:0000259" key="17">
    <source>
        <dbReference type="PROSITE" id="PS50110"/>
    </source>
</evidence>
<feature type="modified residue" description="4-aspartylphosphate" evidence="13">
    <location>
        <position position="1117"/>
    </location>
</feature>
<evidence type="ECO:0000256" key="12">
    <source>
        <dbReference type="ARBA" id="ARBA00023201"/>
    </source>
</evidence>
<dbReference type="Pfam" id="PF00512">
    <property type="entry name" value="HisKA"/>
    <property type="match status" value="1"/>
</dbReference>
<dbReference type="InterPro" id="IPR004358">
    <property type="entry name" value="Sig_transdc_His_kin-like_C"/>
</dbReference>
<dbReference type="CDD" id="cd10322">
    <property type="entry name" value="SLC5sbd"/>
    <property type="match status" value="1"/>
</dbReference>
<comment type="catalytic activity">
    <reaction evidence="1">
        <text>ATP + protein L-histidine = ADP + protein N-phospho-L-histidine.</text>
        <dbReference type="EC" id="2.7.13.3"/>
    </reaction>
</comment>
<dbReference type="InterPro" id="IPR001789">
    <property type="entry name" value="Sig_transdc_resp-reg_receiver"/>
</dbReference>
<evidence type="ECO:0000256" key="14">
    <source>
        <dbReference type="SAM" id="Coils"/>
    </source>
</evidence>
<evidence type="ECO:0000256" key="6">
    <source>
        <dbReference type="ARBA" id="ARBA00022679"/>
    </source>
</evidence>
<name>A0A8H9C3Y0_9HYPH</name>
<dbReference type="InterPro" id="IPR038377">
    <property type="entry name" value="Na/Glc_symporter_sf"/>
</dbReference>
<evidence type="ECO:0000256" key="13">
    <source>
        <dbReference type="PROSITE-ProRule" id="PRU00169"/>
    </source>
</evidence>
<keyword evidence="12" id="KW-0739">Sodium transport</keyword>
<keyword evidence="10 15" id="KW-1133">Transmembrane helix</keyword>
<feature type="transmembrane region" description="Helical" evidence="15">
    <location>
        <begin position="159"/>
        <end position="185"/>
    </location>
</feature>
<dbReference type="CDD" id="cd00082">
    <property type="entry name" value="HisKA"/>
    <property type="match status" value="1"/>
</dbReference>
<evidence type="ECO:0000256" key="4">
    <source>
        <dbReference type="ARBA" id="ARBA00012438"/>
    </source>
</evidence>
<evidence type="ECO:0000256" key="7">
    <source>
        <dbReference type="ARBA" id="ARBA00022692"/>
    </source>
</evidence>
<dbReference type="InterPro" id="IPR018212">
    <property type="entry name" value="Na/solute_symporter_CS"/>
</dbReference>
<dbReference type="Proteomes" id="UP000663508">
    <property type="component" value="Chromosome"/>
</dbReference>
<dbReference type="SUPFAM" id="SSF47384">
    <property type="entry name" value="Homodimeric domain of signal transducing histidine kinase"/>
    <property type="match status" value="1"/>
</dbReference>
<dbReference type="Pfam" id="PF12860">
    <property type="entry name" value="PAS_7"/>
    <property type="match status" value="1"/>
</dbReference>
<dbReference type="InterPro" id="IPR005467">
    <property type="entry name" value="His_kinase_dom"/>
</dbReference>
<evidence type="ECO:0000313" key="18">
    <source>
        <dbReference type="EMBL" id="BCM82086.1"/>
    </source>
</evidence>
<dbReference type="AlphaFoldDB" id="A0A8H9C3Y0"/>
<dbReference type="PROSITE" id="PS50109">
    <property type="entry name" value="HIS_KIN"/>
    <property type="match status" value="1"/>
</dbReference>
<evidence type="ECO:0000256" key="10">
    <source>
        <dbReference type="ARBA" id="ARBA00022989"/>
    </source>
</evidence>
<dbReference type="SMART" id="SM00448">
    <property type="entry name" value="REC"/>
    <property type="match status" value="1"/>
</dbReference>
<organism evidence="18 19">
    <name type="scientific">Methylobacterium indicum</name>
    <dbReference type="NCBI Taxonomy" id="1775910"/>
    <lineage>
        <taxon>Bacteria</taxon>
        <taxon>Pseudomonadati</taxon>
        <taxon>Pseudomonadota</taxon>
        <taxon>Alphaproteobacteria</taxon>
        <taxon>Hyphomicrobiales</taxon>
        <taxon>Methylobacteriaceae</taxon>
        <taxon>Methylobacterium</taxon>
    </lineage>
</organism>
<feature type="domain" description="Histidine kinase" evidence="16">
    <location>
        <begin position="832"/>
        <end position="1043"/>
    </location>
</feature>
<evidence type="ECO:0000256" key="3">
    <source>
        <dbReference type="ARBA" id="ARBA00006434"/>
    </source>
</evidence>
<feature type="transmembrane region" description="Helical" evidence="15">
    <location>
        <begin position="74"/>
        <end position="92"/>
    </location>
</feature>
<evidence type="ECO:0000256" key="1">
    <source>
        <dbReference type="ARBA" id="ARBA00000085"/>
    </source>
</evidence>
<keyword evidence="12" id="KW-0406">Ion transport</keyword>
<dbReference type="PANTHER" id="PTHR43047">
    <property type="entry name" value="TWO-COMPONENT HISTIDINE PROTEIN KINASE"/>
    <property type="match status" value="1"/>
</dbReference>
<dbReference type="GO" id="GO:0009927">
    <property type="term" value="F:histidine phosphotransfer kinase activity"/>
    <property type="evidence" value="ECO:0007669"/>
    <property type="project" value="TreeGrafter"/>
</dbReference>
<evidence type="ECO:0000256" key="11">
    <source>
        <dbReference type="ARBA" id="ARBA00023136"/>
    </source>
</evidence>